<accession>A0A1I5BK83</accession>
<dbReference type="NCBIfam" id="NF040639">
    <property type="entry name" value="LETM1_rel_film"/>
    <property type="match status" value="1"/>
</dbReference>
<dbReference type="STRING" id="649333.SAMN04487989_103175"/>
<evidence type="ECO:0000313" key="2">
    <source>
        <dbReference type="EMBL" id="SFN74891.1"/>
    </source>
</evidence>
<dbReference type="AlphaFoldDB" id="A0A1I5BK83"/>
<dbReference type="EMBL" id="FOVN01000003">
    <property type="protein sequence ID" value="SFN74891.1"/>
    <property type="molecule type" value="Genomic_DNA"/>
</dbReference>
<reference evidence="3" key="1">
    <citation type="submission" date="2016-10" db="EMBL/GenBank/DDBJ databases">
        <authorList>
            <person name="Varghese N."/>
            <person name="Submissions S."/>
        </authorList>
    </citation>
    <scope>NUCLEOTIDE SEQUENCE [LARGE SCALE GENOMIC DNA]</scope>
    <source>
        <strain evidence="3">DSM 23925</strain>
    </source>
</reference>
<dbReference type="RefSeq" id="WP_092207952.1">
    <property type="nucleotide sequence ID" value="NZ_FOVN01000003.1"/>
</dbReference>
<sequence>MNPSAHGWINKLLFVENFSTSLSTIATDDFYKELRRNGFIYGSNVSVFKDYVVNTDFTSEEICKVNLITAFNYIHSTTITSSSFVDSIIDFYTHINAYKASFFSELLGGKKNVSTLEKILHKRVQIDDNLIERSFNYFITNALLFTDILAYKMYLKTEQISEVYLKNLEAAIETVVIQTLNSKILKSDYDESLIDLFEQSRRYHDTKKMAYNEALSYITEPLEKFYLLDIACMAAWGDTIIDKKEYDFLNKLSEDLDLEVTNTDEATSAINVFYKKHKNKIALLSSKNVVKTFYNNSSEMVTKLISRNSKRLVKELQESKDLMKLLTQSTIRELNEDEQKRVNNQLLDVFKSIPSLAIFLLPGGALLLPIVIKFIPKLLPSAFDDNRVDN</sequence>
<gene>
    <name evidence="2" type="ORF">SAMN04487989_103175</name>
</gene>
<protein>
    <submittedName>
        <fullName evidence="2">LETM1-like protein</fullName>
    </submittedName>
</protein>
<dbReference type="OrthoDB" id="1421172at2"/>
<name>A0A1I5BK83_9FLAO</name>
<keyword evidence="3" id="KW-1185">Reference proteome</keyword>
<dbReference type="Pfam" id="PF07766">
    <property type="entry name" value="LETM1_RBD"/>
    <property type="match status" value="1"/>
</dbReference>
<dbReference type="GO" id="GO:0043022">
    <property type="term" value="F:ribosome binding"/>
    <property type="evidence" value="ECO:0007669"/>
    <property type="project" value="InterPro"/>
</dbReference>
<feature type="domain" description="Letm1 RBD" evidence="1">
    <location>
        <begin position="334"/>
        <end position="386"/>
    </location>
</feature>
<evidence type="ECO:0000313" key="3">
    <source>
        <dbReference type="Proteomes" id="UP000198705"/>
    </source>
</evidence>
<proteinExistence type="predicted"/>
<organism evidence="2 3">
    <name type="scientific">Bizionia echini</name>
    <dbReference type="NCBI Taxonomy" id="649333"/>
    <lineage>
        <taxon>Bacteria</taxon>
        <taxon>Pseudomonadati</taxon>
        <taxon>Bacteroidota</taxon>
        <taxon>Flavobacteriia</taxon>
        <taxon>Flavobacteriales</taxon>
        <taxon>Flavobacteriaceae</taxon>
        <taxon>Bizionia</taxon>
    </lineage>
</organism>
<dbReference type="Proteomes" id="UP000198705">
    <property type="component" value="Unassembled WGS sequence"/>
</dbReference>
<dbReference type="InterPro" id="IPR033122">
    <property type="entry name" value="LETM1-like_RBD"/>
</dbReference>
<evidence type="ECO:0000259" key="1">
    <source>
        <dbReference type="Pfam" id="PF07766"/>
    </source>
</evidence>